<protein>
    <recommendedName>
        <fullName evidence="4">tRNA_anti-like</fullName>
    </recommendedName>
</protein>
<name>A0A1N7CN81_9RHOO</name>
<gene>
    <name evidence="2" type="ORF">SAMN05421829_1262</name>
</gene>
<evidence type="ECO:0000256" key="1">
    <source>
        <dbReference type="SAM" id="SignalP"/>
    </source>
</evidence>
<dbReference type="EMBL" id="FTMD01000026">
    <property type="protein sequence ID" value="SIR65031.1"/>
    <property type="molecule type" value="Genomic_DNA"/>
</dbReference>
<keyword evidence="1" id="KW-0732">Signal</keyword>
<accession>A0A1N7CN81</accession>
<proteinExistence type="predicted"/>
<keyword evidence="3" id="KW-1185">Reference proteome</keyword>
<dbReference type="OrthoDB" id="9843542at2"/>
<dbReference type="STRING" id="34027.SAMN05421829_1262"/>
<feature type="chain" id="PRO_5012365307" description="tRNA_anti-like" evidence="1">
    <location>
        <begin position="25"/>
        <end position="131"/>
    </location>
</feature>
<dbReference type="Proteomes" id="UP000186819">
    <property type="component" value="Unassembled WGS sequence"/>
</dbReference>
<dbReference type="AlphaFoldDB" id="A0A1N7CN81"/>
<dbReference type="RefSeq" id="WP_076604463.1">
    <property type="nucleotide sequence ID" value="NZ_FTMD01000026.1"/>
</dbReference>
<evidence type="ECO:0008006" key="4">
    <source>
        <dbReference type="Google" id="ProtNLM"/>
    </source>
</evidence>
<organism evidence="2 3">
    <name type="scientific">Aromatoleum tolulyticum</name>
    <dbReference type="NCBI Taxonomy" id="34027"/>
    <lineage>
        <taxon>Bacteria</taxon>
        <taxon>Pseudomonadati</taxon>
        <taxon>Pseudomonadota</taxon>
        <taxon>Betaproteobacteria</taxon>
        <taxon>Rhodocyclales</taxon>
        <taxon>Rhodocyclaceae</taxon>
        <taxon>Aromatoleum</taxon>
    </lineage>
</organism>
<feature type="signal peptide" evidence="1">
    <location>
        <begin position="1"/>
        <end position="24"/>
    </location>
</feature>
<sequence length="131" mass="13783">MPPSTISALAITLAGLLLAPTAHAAVNCSKAGFDELNRDRANTAYFLDDTAEKACIDKPYAAAGSVRQVYGKDEFEIVAEDGLGVTVLLGSSHGCGDLLLLKKGQRIRVAGTVTRTYRSAGSIRIRNAACQ</sequence>
<evidence type="ECO:0000313" key="2">
    <source>
        <dbReference type="EMBL" id="SIR65031.1"/>
    </source>
</evidence>
<reference evidence="3" key="1">
    <citation type="submission" date="2017-01" db="EMBL/GenBank/DDBJ databases">
        <authorList>
            <person name="Varghese N."/>
            <person name="Submissions S."/>
        </authorList>
    </citation>
    <scope>NUCLEOTIDE SEQUENCE [LARGE SCALE GENOMIC DNA]</scope>
    <source>
        <strain evidence="3">ATCC 51758</strain>
    </source>
</reference>
<evidence type="ECO:0000313" key="3">
    <source>
        <dbReference type="Proteomes" id="UP000186819"/>
    </source>
</evidence>